<reference evidence="4 5" key="1">
    <citation type="submission" date="2022-08" db="EMBL/GenBank/DDBJ databases">
        <title>Proteogenomics of the novel Dehalobacterium formicoaceticum strain EZ94 highlights a key role of methyltransferases during anaerobic dichloromethane degradation.</title>
        <authorList>
            <person name="Wasmund K."/>
        </authorList>
    </citation>
    <scope>NUCLEOTIDE SEQUENCE [LARGE SCALE GENOMIC DNA]</scope>
    <source>
        <strain evidence="4 5">EZ94</strain>
    </source>
</reference>
<dbReference type="Gene3D" id="3.30.43.10">
    <property type="entry name" value="Uridine Diphospho-n-acetylenolpyruvylglucosamine Reductase, domain 2"/>
    <property type="match status" value="1"/>
</dbReference>
<protein>
    <submittedName>
        <fullName evidence="4">FAD binding domain-containing protein</fullName>
    </submittedName>
</protein>
<keyword evidence="5" id="KW-1185">Reference proteome</keyword>
<dbReference type="Pfam" id="PF00941">
    <property type="entry name" value="FAD_binding_5"/>
    <property type="match status" value="1"/>
</dbReference>
<dbReference type="EMBL" id="JANPWE010000019">
    <property type="protein sequence ID" value="MCR6547034.1"/>
    <property type="molecule type" value="Genomic_DNA"/>
</dbReference>
<comment type="caution">
    <text evidence="4">The sequence shown here is derived from an EMBL/GenBank/DDBJ whole genome shotgun (WGS) entry which is preliminary data.</text>
</comment>
<dbReference type="PANTHER" id="PTHR42659">
    <property type="entry name" value="XANTHINE DEHYDROGENASE SUBUNIT C-RELATED"/>
    <property type="match status" value="1"/>
</dbReference>
<organism evidence="4 5">
    <name type="scientific">Dehalobacterium formicoaceticum</name>
    <dbReference type="NCBI Taxonomy" id="51515"/>
    <lineage>
        <taxon>Bacteria</taxon>
        <taxon>Bacillati</taxon>
        <taxon>Bacillota</taxon>
        <taxon>Clostridia</taxon>
        <taxon>Eubacteriales</taxon>
        <taxon>Peptococcaceae</taxon>
        <taxon>Dehalobacterium</taxon>
    </lineage>
</organism>
<name>A0ABT1Y821_9FIRM</name>
<accession>A0ABT1Y821</accession>
<evidence type="ECO:0000313" key="4">
    <source>
        <dbReference type="EMBL" id="MCR6547034.1"/>
    </source>
</evidence>
<keyword evidence="2" id="KW-0560">Oxidoreductase</keyword>
<dbReference type="PANTHER" id="PTHR42659:SF9">
    <property type="entry name" value="XANTHINE DEHYDROGENASE FAD-BINDING SUBUNIT XDHB-RELATED"/>
    <property type="match status" value="1"/>
</dbReference>
<evidence type="ECO:0000313" key="5">
    <source>
        <dbReference type="Proteomes" id="UP001524944"/>
    </source>
</evidence>
<keyword evidence="1" id="KW-0285">Flavoprotein</keyword>
<feature type="domain" description="FAD-binding PCMH-type" evidence="3">
    <location>
        <begin position="1"/>
        <end position="82"/>
    </location>
</feature>
<dbReference type="SUPFAM" id="SSF56176">
    <property type="entry name" value="FAD-binding/transporter-associated domain-like"/>
    <property type="match status" value="1"/>
</dbReference>
<dbReference type="InterPro" id="IPR016167">
    <property type="entry name" value="FAD-bd_PCMH_sub1"/>
</dbReference>
<feature type="non-terminal residue" evidence="4">
    <location>
        <position position="82"/>
    </location>
</feature>
<sequence>MEAYFRPGTIEEALNLLAENKGKILAGGTDLILDLQKKEMPGTIVDVGGIRDLCQIKETEDQVIMGSGVTFTQAETSPIIKK</sequence>
<evidence type="ECO:0000256" key="2">
    <source>
        <dbReference type="ARBA" id="ARBA00023002"/>
    </source>
</evidence>
<dbReference type="InterPro" id="IPR016166">
    <property type="entry name" value="FAD-bd_PCMH"/>
</dbReference>
<dbReference type="InterPro" id="IPR002346">
    <property type="entry name" value="Mopterin_DH_FAD-bd"/>
</dbReference>
<evidence type="ECO:0000256" key="1">
    <source>
        <dbReference type="ARBA" id="ARBA00022630"/>
    </source>
</evidence>
<dbReference type="InterPro" id="IPR036318">
    <property type="entry name" value="FAD-bd_PCMH-like_sf"/>
</dbReference>
<evidence type="ECO:0000259" key="3">
    <source>
        <dbReference type="PROSITE" id="PS51387"/>
    </source>
</evidence>
<gene>
    <name evidence="4" type="ORF">NVS47_16210</name>
</gene>
<proteinExistence type="predicted"/>
<dbReference type="RefSeq" id="WP_257914332.1">
    <property type="nucleotide sequence ID" value="NZ_JANPWE010000019.1"/>
</dbReference>
<dbReference type="Proteomes" id="UP001524944">
    <property type="component" value="Unassembled WGS sequence"/>
</dbReference>
<dbReference type="PROSITE" id="PS51387">
    <property type="entry name" value="FAD_PCMH"/>
    <property type="match status" value="1"/>
</dbReference>
<dbReference type="InterPro" id="IPR051312">
    <property type="entry name" value="Diverse_Substr_Oxidored"/>
</dbReference>